<keyword evidence="2" id="KW-1185">Reference proteome</keyword>
<organism evidence="1 2">
    <name type="scientific">Dissostichus mawsoni</name>
    <name type="common">Antarctic cod</name>
    <dbReference type="NCBI Taxonomy" id="36200"/>
    <lineage>
        <taxon>Eukaryota</taxon>
        <taxon>Metazoa</taxon>
        <taxon>Chordata</taxon>
        <taxon>Craniata</taxon>
        <taxon>Vertebrata</taxon>
        <taxon>Euteleostomi</taxon>
        <taxon>Actinopterygii</taxon>
        <taxon>Neopterygii</taxon>
        <taxon>Teleostei</taxon>
        <taxon>Neoteleostei</taxon>
        <taxon>Acanthomorphata</taxon>
        <taxon>Eupercaria</taxon>
        <taxon>Perciformes</taxon>
        <taxon>Notothenioidei</taxon>
        <taxon>Nototheniidae</taxon>
        <taxon>Dissostichus</taxon>
    </lineage>
</organism>
<reference evidence="1 2" key="1">
    <citation type="submission" date="2020-03" db="EMBL/GenBank/DDBJ databases">
        <title>Dissostichus mawsoni Genome sequencing and assembly.</title>
        <authorList>
            <person name="Park H."/>
        </authorList>
    </citation>
    <scope>NUCLEOTIDE SEQUENCE [LARGE SCALE GENOMIC DNA]</scope>
    <source>
        <strain evidence="1">DM0001</strain>
        <tissue evidence="1">Muscle</tissue>
    </source>
</reference>
<evidence type="ECO:0000313" key="2">
    <source>
        <dbReference type="Proteomes" id="UP000518266"/>
    </source>
</evidence>
<sequence length="82" mass="9050">MLLETLLVCCAVDSAAPLLPEHVHNHLLVSFELQGFVFLARYNNIVNSSSHKTGELEGPEVDGFVKDMMELVKVPLDSLIQS</sequence>
<dbReference type="AlphaFoldDB" id="A0A7J5XCQ5"/>
<evidence type="ECO:0000313" key="1">
    <source>
        <dbReference type="EMBL" id="KAF3834337.1"/>
    </source>
</evidence>
<comment type="caution">
    <text evidence="1">The sequence shown here is derived from an EMBL/GenBank/DDBJ whole genome shotgun (WGS) entry which is preliminary data.</text>
</comment>
<dbReference type="Proteomes" id="UP000518266">
    <property type="component" value="Unassembled WGS sequence"/>
</dbReference>
<dbReference type="EMBL" id="JAAKFY010000026">
    <property type="protein sequence ID" value="KAF3834337.1"/>
    <property type="molecule type" value="Genomic_DNA"/>
</dbReference>
<accession>A0A7J5XCQ5</accession>
<gene>
    <name evidence="1" type="ORF">F7725_025541</name>
</gene>
<name>A0A7J5XCQ5_DISMA</name>
<proteinExistence type="predicted"/>
<protein>
    <submittedName>
        <fullName evidence="1">Uncharacterized protein</fullName>
    </submittedName>
</protein>